<protein>
    <submittedName>
        <fullName evidence="1">Uncharacterized protein</fullName>
    </submittedName>
</protein>
<evidence type="ECO:0000313" key="2">
    <source>
        <dbReference type="Proteomes" id="UP001143856"/>
    </source>
</evidence>
<keyword evidence="2" id="KW-1185">Reference proteome</keyword>
<accession>A0ACC1PQK6</accession>
<gene>
    <name evidence="1" type="ORF">NUW58_g69</name>
</gene>
<comment type="caution">
    <text evidence="1">The sequence shown here is derived from an EMBL/GenBank/DDBJ whole genome shotgun (WGS) entry which is preliminary data.</text>
</comment>
<sequence length="87" mass="9157">MPADDGQKVEIESPRAEIPLSRMAVGALEVRGPALVPRVDVPAPTSLIRDQRAAEDVGDLVDEVCILPDGAQTSGENISWRGPAAVN</sequence>
<dbReference type="EMBL" id="JAPDGR010000005">
    <property type="protein sequence ID" value="KAJ2999206.1"/>
    <property type="molecule type" value="Genomic_DNA"/>
</dbReference>
<evidence type="ECO:0000313" key="1">
    <source>
        <dbReference type="EMBL" id="KAJ2999206.1"/>
    </source>
</evidence>
<reference evidence="1" key="1">
    <citation type="submission" date="2022-10" db="EMBL/GenBank/DDBJ databases">
        <title>Genome Sequence of Xylaria curta.</title>
        <authorList>
            <person name="Buettner E."/>
        </authorList>
    </citation>
    <scope>NUCLEOTIDE SEQUENCE</scope>
    <source>
        <strain evidence="1">Babe10</strain>
    </source>
</reference>
<dbReference type="Proteomes" id="UP001143856">
    <property type="component" value="Unassembled WGS sequence"/>
</dbReference>
<organism evidence="1 2">
    <name type="scientific">Xylaria curta</name>
    <dbReference type="NCBI Taxonomy" id="42375"/>
    <lineage>
        <taxon>Eukaryota</taxon>
        <taxon>Fungi</taxon>
        <taxon>Dikarya</taxon>
        <taxon>Ascomycota</taxon>
        <taxon>Pezizomycotina</taxon>
        <taxon>Sordariomycetes</taxon>
        <taxon>Xylariomycetidae</taxon>
        <taxon>Xylariales</taxon>
        <taxon>Xylariaceae</taxon>
        <taxon>Xylaria</taxon>
    </lineage>
</organism>
<name>A0ACC1PQK6_9PEZI</name>
<proteinExistence type="predicted"/>